<evidence type="ECO:0000313" key="4">
    <source>
        <dbReference type="EMBL" id="PZA20310.1"/>
    </source>
</evidence>
<feature type="transmembrane region" description="Helical" evidence="1">
    <location>
        <begin position="39"/>
        <end position="58"/>
    </location>
</feature>
<reference evidence="3 6" key="2">
    <citation type="submission" date="2020-08" db="EMBL/GenBank/DDBJ databases">
        <title>Sequencing the genomes of 1000 actinobacteria strains.</title>
        <authorList>
            <person name="Klenk H.-P."/>
        </authorList>
    </citation>
    <scope>NUCLEOTIDE SEQUENCE [LARGE SCALE GENOMIC DNA]</scope>
    <source>
        <strain evidence="3 6">DSM 16678</strain>
    </source>
</reference>
<accession>A0A323V8D1</accession>
<dbReference type="Pfam" id="PF01882">
    <property type="entry name" value="DUF58"/>
    <property type="match status" value="1"/>
</dbReference>
<dbReference type="PANTHER" id="PTHR34351">
    <property type="entry name" value="SLR1927 PROTEIN-RELATED"/>
    <property type="match status" value="1"/>
</dbReference>
<dbReference type="EMBL" id="JACIBU010000001">
    <property type="protein sequence ID" value="MBB3675626.1"/>
    <property type="molecule type" value="Genomic_DNA"/>
</dbReference>
<dbReference type="PANTHER" id="PTHR34351:SF1">
    <property type="entry name" value="SLR1927 PROTEIN"/>
    <property type="match status" value="1"/>
</dbReference>
<feature type="transmembrane region" description="Helical" evidence="1">
    <location>
        <begin position="15"/>
        <end position="33"/>
    </location>
</feature>
<dbReference type="InterPro" id="IPR002881">
    <property type="entry name" value="DUF58"/>
</dbReference>
<keyword evidence="1" id="KW-0472">Membrane</keyword>
<reference evidence="4 5" key="1">
    <citation type="submission" date="2018-06" db="EMBL/GenBank/DDBJ databases">
        <title>Draft genome sequence of Modestobacter versicolor CP153-2.</title>
        <authorList>
            <person name="Gundlapally S.R."/>
        </authorList>
    </citation>
    <scope>NUCLEOTIDE SEQUENCE [LARGE SCALE GENOMIC DNA]</scope>
    <source>
        <strain evidence="4 5">CP153-2</strain>
    </source>
</reference>
<comment type="caution">
    <text evidence="4">The sequence shown here is derived from an EMBL/GenBank/DDBJ whole genome shotgun (WGS) entry which is preliminary data.</text>
</comment>
<gene>
    <name evidence="4" type="ORF">DMO24_16140</name>
    <name evidence="3" type="ORF">FHX36_001361</name>
</gene>
<name>A0A323V8D1_9ACTN</name>
<proteinExistence type="predicted"/>
<organism evidence="4 5">
    <name type="scientific">Modestobacter versicolor</name>
    <dbReference type="NCBI Taxonomy" id="429133"/>
    <lineage>
        <taxon>Bacteria</taxon>
        <taxon>Bacillati</taxon>
        <taxon>Actinomycetota</taxon>
        <taxon>Actinomycetes</taxon>
        <taxon>Geodermatophilales</taxon>
        <taxon>Geodermatophilaceae</taxon>
        <taxon>Modestobacter</taxon>
    </lineage>
</organism>
<evidence type="ECO:0000313" key="3">
    <source>
        <dbReference type="EMBL" id="MBB3675626.1"/>
    </source>
</evidence>
<dbReference type="Proteomes" id="UP000580718">
    <property type="component" value="Unassembled WGS sequence"/>
</dbReference>
<sequence length="468" mass="49020">MARTRIADAASSLTLRGRCLVAGGITLGLLGALLGERALVQLAVFVLALPVISALGVARQRFRIATRRTVTPARLPRGDDADVLLEVANTDRRAGGLWVLTEQLPPELATRPRFVVERLASGATAPLRYRLHGGRRGRFSLGPVRLRLVDPFGLVLRTAAGSDTAALLVTPRVRPLQGSGSLTGAGGNGGEGSRRSIAVHGEDDVSTREYRYGDDLRLVHWRATARTGELMVRLEERPWRAAASLFLDSRLTAHLTGGQVTGPPGDPAAPPDTLEWVVEAAASIGVHLLRRGAGLRVVTETGELTPALGRGPLGPEELLERLAELGGSRHAGLQAGIEALRRAGVDGPAICLLGLVGPDDVHALVRARSGPGTDVAVLVDPEAWLDAGVTRGRRPLAPAARAELCTQQRQAADLLRSAGWQVVQARPDQSVDEVWSRLSGPETGLGGAATYGAPSISAAGSAAGQVPA</sequence>
<evidence type="ECO:0000313" key="6">
    <source>
        <dbReference type="Proteomes" id="UP000580718"/>
    </source>
</evidence>
<evidence type="ECO:0000259" key="2">
    <source>
        <dbReference type="Pfam" id="PF01882"/>
    </source>
</evidence>
<protein>
    <submittedName>
        <fullName evidence="4">DUF58 domain-containing protein</fullName>
    </submittedName>
</protein>
<dbReference type="Proteomes" id="UP000247602">
    <property type="component" value="Unassembled WGS sequence"/>
</dbReference>
<evidence type="ECO:0000313" key="5">
    <source>
        <dbReference type="Proteomes" id="UP000247602"/>
    </source>
</evidence>
<keyword evidence="1" id="KW-1133">Transmembrane helix</keyword>
<feature type="domain" description="DUF58" evidence="2">
    <location>
        <begin position="207"/>
        <end position="343"/>
    </location>
</feature>
<evidence type="ECO:0000256" key="1">
    <source>
        <dbReference type="SAM" id="Phobius"/>
    </source>
</evidence>
<dbReference type="RefSeq" id="WP_110553222.1">
    <property type="nucleotide sequence ID" value="NZ_JACIBU010000001.1"/>
</dbReference>
<keyword evidence="1" id="KW-0812">Transmembrane</keyword>
<dbReference type="OrthoDB" id="9812729at2"/>
<dbReference type="AlphaFoldDB" id="A0A323V8D1"/>
<dbReference type="EMBL" id="QKNV01000197">
    <property type="protein sequence ID" value="PZA20310.1"/>
    <property type="molecule type" value="Genomic_DNA"/>
</dbReference>
<keyword evidence="5" id="KW-1185">Reference proteome</keyword>